<dbReference type="PANTHER" id="PTHR11575:SF48">
    <property type="entry name" value="5'-NUCLEOTIDASE"/>
    <property type="match status" value="1"/>
</dbReference>
<dbReference type="AlphaFoldDB" id="A0A7R8VFZ5"/>
<feature type="compositionally biased region" description="Acidic residues" evidence="2">
    <location>
        <begin position="972"/>
        <end position="982"/>
    </location>
</feature>
<feature type="region of interest" description="Disordered" evidence="2">
    <location>
        <begin position="970"/>
        <end position="991"/>
    </location>
</feature>
<protein>
    <recommendedName>
        <fullName evidence="3">5'-Nucleotidase C-terminal domain-containing protein</fullName>
    </recommendedName>
</protein>
<accession>A0A7R8VFZ5</accession>
<dbReference type="SUPFAM" id="SSF55816">
    <property type="entry name" value="5'-nucleotidase (syn. UDP-sugar hydrolase), C-terminal domain"/>
    <property type="match status" value="2"/>
</dbReference>
<comment type="similarity">
    <text evidence="1">Belongs to the 5'-nucleotidase family.</text>
</comment>
<dbReference type="PRINTS" id="PR01607">
    <property type="entry name" value="APYRASEFAMLY"/>
</dbReference>
<dbReference type="Pfam" id="PF02872">
    <property type="entry name" value="5_nucleotid_C"/>
    <property type="match status" value="2"/>
</dbReference>
<feature type="domain" description="5'-Nucleotidase C-terminal" evidence="3">
    <location>
        <begin position="614"/>
        <end position="696"/>
    </location>
</feature>
<dbReference type="GO" id="GO:0009166">
    <property type="term" value="P:nucleotide catabolic process"/>
    <property type="evidence" value="ECO:0007669"/>
    <property type="project" value="InterPro"/>
</dbReference>
<dbReference type="InterPro" id="IPR006179">
    <property type="entry name" value="5_nucleotidase/apyrase"/>
</dbReference>
<name>A0A7R8VFZ5_TIMDO</name>
<feature type="region of interest" description="Disordered" evidence="2">
    <location>
        <begin position="879"/>
        <end position="925"/>
    </location>
</feature>
<dbReference type="EMBL" id="OA564969">
    <property type="protein sequence ID" value="CAD7195994.1"/>
    <property type="molecule type" value="Genomic_DNA"/>
</dbReference>
<evidence type="ECO:0000256" key="1">
    <source>
        <dbReference type="ARBA" id="ARBA00006654"/>
    </source>
</evidence>
<gene>
    <name evidence="4" type="ORF">TDIB3V08_LOCUS2357</name>
</gene>
<proteinExistence type="inferred from homology"/>
<dbReference type="PANTHER" id="PTHR11575">
    <property type="entry name" value="5'-NUCLEOTIDASE-RELATED"/>
    <property type="match status" value="1"/>
</dbReference>
<dbReference type="InterPro" id="IPR029052">
    <property type="entry name" value="Metallo-depent_PP-like"/>
</dbReference>
<sequence>MQEVALGVSHSLLQSSERMKPRSGVQWMHASDKVPEVPRNIQQTKEVNPHLCGGRVENQLGKIIPSSHNQDSNFDLLVLSSLAQHETSVFATYTTEFDLTLWQVLRHKLLLGQNGQTWLRVQQSTCPEKCLRVYVASLEVRQAGRRTLNTLSGSAMGVSTVTILHYNDVYNVEPRVVEPKVNKIYCYTAIIQLLSTDFGLEVLSEWVSQTKFPWLMSNVIDQETGRPLGDGRITHVVDWSGKRIGLIGLVEQEWLDTLATINPDEVTFLDYIEVGRKLGAQLKEEGCDYVIALTHMRTPNDIRLAENVNEIDLILGGHDHVYEIKQVHGKYIIKSGTDFRQFSKVTLSFDKMTVDVSVEEINVTSSMEEDSTLKLMLEQFTEGKMAEVIQVCARQVVSPAEETNKLSEYLERQMENYWQLVMEDLNTIVGKERSEASGLIEGKMDDVLGSFTVPLDGRFESVRRGETNLGNWVCDVVLACTGADLVIMNSGTFRSDTVHSAGPFTLRDLVTVIPMMDPLVVLSVTGTILLFVDENSKWLGAWVICTTGALDVIDKLDDFISPFGPPVILIMDIEPGDLCLGYVAVTPAWRMLLPNHQWNQTSHSKTHFQANYYRPKGQDILNALENGVSQYPKLEGRFPQVAGISFAFDPHKPKGKRVDPNFVRIGDEYLVTEQRYRLATKTYLHSGCDGYTMLKDAKVLVSVFQQMLNQSAFVVGLPSVVRLVNANTHASGLSDASTVTKFKPLREYWFSSNCFVLANRRLRGDWEGRQLLRGYFEVLDLIRYQVTLTCEKSIPQLYSLFSTEEGAPNHLKSRELYNNRTTPMLDAHVDEEECPELGLAVQNHFKAIDMRLGKTRRHSKHRQSLVTLSRRHSLIKMLDTSTDLDGPPPLRRSNTMEVGGTGMRHSPPQTHPSHSPHSAQPQRGGRLMRRASLDDLEQESCQLSPKLEGRIVILTDEKREELLLERQRLEEDSVIQEVDDECSPQGSIDQS</sequence>
<evidence type="ECO:0000313" key="4">
    <source>
        <dbReference type="EMBL" id="CAD7195994.1"/>
    </source>
</evidence>
<evidence type="ECO:0000256" key="2">
    <source>
        <dbReference type="SAM" id="MobiDB-lite"/>
    </source>
</evidence>
<organism evidence="4">
    <name type="scientific">Timema douglasi</name>
    <name type="common">Walking stick</name>
    <dbReference type="NCBI Taxonomy" id="61478"/>
    <lineage>
        <taxon>Eukaryota</taxon>
        <taxon>Metazoa</taxon>
        <taxon>Ecdysozoa</taxon>
        <taxon>Arthropoda</taxon>
        <taxon>Hexapoda</taxon>
        <taxon>Insecta</taxon>
        <taxon>Pterygota</taxon>
        <taxon>Neoptera</taxon>
        <taxon>Polyneoptera</taxon>
        <taxon>Phasmatodea</taxon>
        <taxon>Timematodea</taxon>
        <taxon>Timematoidea</taxon>
        <taxon>Timematidae</taxon>
        <taxon>Timema</taxon>
    </lineage>
</organism>
<dbReference type="InterPro" id="IPR036907">
    <property type="entry name" value="5'-Nucleotdase_C_sf"/>
</dbReference>
<dbReference type="SUPFAM" id="SSF56300">
    <property type="entry name" value="Metallo-dependent phosphatases"/>
    <property type="match status" value="1"/>
</dbReference>
<dbReference type="GO" id="GO:0016787">
    <property type="term" value="F:hydrolase activity"/>
    <property type="evidence" value="ECO:0007669"/>
    <property type="project" value="InterPro"/>
</dbReference>
<feature type="compositionally biased region" description="Low complexity" evidence="2">
    <location>
        <begin position="905"/>
        <end position="922"/>
    </location>
</feature>
<dbReference type="InterPro" id="IPR008334">
    <property type="entry name" value="5'-Nucleotdase_C"/>
</dbReference>
<dbReference type="Gene3D" id="3.60.21.10">
    <property type="match status" value="1"/>
</dbReference>
<dbReference type="Gene3D" id="3.90.780.10">
    <property type="entry name" value="5'-Nucleotidase, C-terminal domain"/>
    <property type="match status" value="1"/>
</dbReference>
<reference evidence="4" key="1">
    <citation type="submission" date="2020-11" db="EMBL/GenBank/DDBJ databases">
        <authorList>
            <person name="Tran Van P."/>
        </authorList>
    </citation>
    <scope>NUCLEOTIDE SEQUENCE</scope>
</reference>
<feature type="domain" description="5'-Nucleotidase C-terminal" evidence="3">
    <location>
        <begin position="448"/>
        <end position="530"/>
    </location>
</feature>
<evidence type="ECO:0000259" key="3">
    <source>
        <dbReference type="Pfam" id="PF02872"/>
    </source>
</evidence>